<proteinExistence type="predicted"/>
<keyword evidence="1" id="KW-1133">Transmembrane helix</keyword>
<keyword evidence="1" id="KW-0812">Transmembrane</keyword>
<dbReference type="AlphaFoldDB" id="A0A934WX23"/>
<comment type="caution">
    <text evidence="2">The sequence shown here is derived from an EMBL/GenBank/DDBJ whole genome shotgun (WGS) entry which is preliminary data.</text>
</comment>
<sequence>MMKRNLPKRKQRGLMLLIGIVVGIVLFMGGFDFSKNISHNNKGKMEIKPKNISTPILYRFFS</sequence>
<reference evidence="2" key="1">
    <citation type="submission" date="2021-01" db="EMBL/GenBank/DDBJ databases">
        <title>Marivirga aurantiaca sp. nov., isolated from intertidal surface sediments.</title>
        <authorList>
            <person name="Zhang M."/>
        </authorList>
    </citation>
    <scope>NUCLEOTIDE SEQUENCE</scope>
    <source>
        <strain evidence="2">S37H4</strain>
    </source>
</reference>
<evidence type="ECO:0000256" key="1">
    <source>
        <dbReference type="SAM" id="Phobius"/>
    </source>
</evidence>
<organism evidence="2 3">
    <name type="scientific">Marivirga aurantiaca</name>
    <dbReference type="NCBI Taxonomy" id="2802615"/>
    <lineage>
        <taxon>Bacteria</taxon>
        <taxon>Pseudomonadati</taxon>
        <taxon>Bacteroidota</taxon>
        <taxon>Cytophagia</taxon>
        <taxon>Cytophagales</taxon>
        <taxon>Marivirgaceae</taxon>
        <taxon>Marivirga</taxon>
    </lineage>
</organism>
<evidence type="ECO:0000313" key="3">
    <source>
        <dbReference type="Proteomes" id="UP000611723"/>
    </source>
</evidence>
<dbReference type="RefSeq" id="WP_201430371.1">
    <property type="nucleotide sequence ID" value="NZ_JAEQBW010000002.1"/>
</dbReference>
<name>A0A934WX23_9BACT</name>
<accession>A0A934WX23</accession>
<keyword evidence="1" id="KW-0472">Membrane</keyword>
<keyword evidence="3" id="KW-1185">Reference proteome</keyword>
<feature type="transmembrane region" description="Helical" evidence="1">
    <location>
        <begin position="12"/>
        <end position="31"/>
    </location>
</feature>
<gene>
    <name evidence="2" type="ORF">JKA74_06590</name>
</gene>
<dbReference type="EMBL" id="JAEQBW010000002">
    <property type="protein sequence ID" value="MBK6264698.1"/>
    <property type="molecule type" value="Genomic_DNA"/>
</dbReference>
<evidence type="ECO:0000313" key="2">
    <source>
        <dbReference type="EMBL" id="MBK6264698.1"/>
    </source>
</evidence>
<dbReference type="Proteomes" id="UP000611723">
    <property type="component" value="Unassembled WGS sequence"/>
</dbReference>
<protein>
    <submittedName>
        <fullName evidence="2">Uncharacterized protein</fullName>
    </submittedName>
</protein>